<gene>
    <name evidence="1" type="ORF">J3U88_07665</name>
</gene>
<dbReference type="SUPFAM" id="SSF52540">
    <property type="entry name" value="P-loop containing nucleoside triphosphate hydrolases"/>
    <property type="match status" value="1"/>
</dbReference>
<comment type="caution">
    <text evidence="1">The sequence shown here is derived from an EMBL/GenBank/DDBJ whole genome shotgun (WGS) entry which is preliminary data.</text>
</comment>
<dbReference type="InterPro" id="IPR027417">
    <property type="entry name" value="P-loop_NTPase"/>
</dbReference>
<dbReference type="GO" id="GO:0005524">
    <property type="term" value="F:ATP binding"/>
    <property type="evidence" value="ECO:0007669"/>
    <property type="project" value="UniProtKB-KW"/>
</dbReference>
<keyword evidence="1" id="KW-0067">ATP-binding</keyword>
<dbReference type="Proteomes" id="UP000664417">
    <property type="component" value="Unassembled WGS sequence"/>
</dbReference>
<accession>A0A8J7Q565</accession>
<protein>
    <submittedName>
        <fullName evidence="1">ATP-binding protein</fullName>
    </submittedName>
</protein>
<evidence type="ECO:0000313" key="2">
    <source>
        <dbReference type="Proteomes" id="UP000664417"/>
    </source>
</evidence>
<sequence>MKKAKDVFVAGGLPTFTYIPRENRHLESALEDYLDQPFKILSITGPTKSGKTVLTRKRLPKKDSIWVTGGQFQNMDEFWEQVLNKVNVFNSVTASTTDSDSVTTGRNLNAGLGTPVVSAGVKSNHQVTNGTSSTNSKTRDYSYSTLAINYLEEHKIPLVIDDFHYVDQDLQLQIVRILKELIFEGCPVIFIAIPHRAYDVIKIEKEMTGRVKQLSVPTWSEEELIEIARKGFKELNLVVVDKMLERLSRESHGSPHIMQDFCHSICKINNYREAPTQEQSIPHLADWDSFFKSKASDMGKVTFQRLAQGPRPRKDRKQRLLKDGNTCDIYKAILLAIAEAGPKSVLDYEEIRTGLKNVLNEQIPNIREISRVLDSMTNIAKEELEGEAVLEWNKSEGKLHLIDPFLSYYLKWGEG</sequence>
<dbReference type="EMBL" id="JAFREP010000005">
    <property type="protein sequence ID" value="MBO1318327.1"/>
    <property type="molecule type" value="Genomic_DNA"/>
</dbReference>
<evidence type="ECO:0000313" key="1">
    <source>
        <dbReference type="EMBL" id="MBO1318327.1"/>
    </source>
</evidence>
<dbReference type="AlphaFoldDB" id="A0A8J7Q565"/>
<proteinExistence type="predicted"/>
<dbReference type="Gene3D" id="3.40.50.300">
    <property type="entry name" value="P-loop containing nucleotide triphosphate hydrolases"/>
    <property type="match status" value="1"/>
</dbReference>
<keyword evidence="1" id="KW-0547">Nucleotide-binding</keyword>
<reference evidence="1" key="1">
    <citation type="submission" date="2021-03" db="EMBL/GenBank/DDBJ databases">
        <authorList>
            <person name="Wang G."/>
        </authorList>
    </citation>
    <scope>NUCLEOTIDE SEQUENCE</scope>
    <source>
        <strain evidence="1">KCTC 12899</strain>
    </source>
</reference>
<name>A0A8J7Q565_9BACT</name>
<organism evidence="1 2">
    <name type="scientific">Acanthopleuribacter pedis</name>
    <dbReference type="NCBI Taxonomy" id="442870"/>
    <lineage>
        <taxon>Bacteria</taxon>
        <taxon>Pseudomonadati</taxon>
        <taxon>Acidobacteriota</taxon>
        <taxon>Holophagae</taxon>
        <taxon>Acanthopleuribacterales</taxon>
        <taxon>Acanthopleuribacteraceae</taxon>
        <taxon>Acanthopleuribacter</taxon>
    </lineage>
</organism>
<dbReference type="RefSeq" id="WP_207858031.1">
    <property type="nucleotide sequence ID" value="NZ_JAFREP010000005.1"/>
</dbReference>
<keyword evidence="2" id="KW-1185">Reference proteome</keyword>